<proteinExistence type="predicted"/>
<dbReference type="PANTHER" id="PTHR20963:SF42">
    <property type="entry name" value="PHOSPHOGLYCERATE MUTASE-LIKE PROTEIN"/>
    <property type="match status" value="1"/>
</dbReference>
<feature type="active site" description="Proton donor" evidence="3">
    <location>
        <position position="367"/>
    </location>
</feature>
<dbReference type="Proteomes" id="UP001217754">
    <property type="component" value="Chromosome 2"/>
</dbReference>
<gene>
    <name evidence="5" type="ORF">MJAP1_001519</name>
</gene>
<dbReference type="Gene3D" id="3.40.50.1240">
    <property type="entry name" value="Phosphoglycerate mutase-like"/>
    <property type="match status" value="1"/>
</dbReference>
<keyword evidence="4" id="KW-1015">Disulfide bond</keyword>
<dbReference type="GO" id="GO:0003993">
    <property type="term" value="F:acid phosphatase activity"/>
    <property type="evidence" value="ECO:0007669"/>
    <property type="project" value="TreeGrafter"/>
</dbReference>
<dbReference type="AlphaFoldDB" id="A0AAF0J9B6"/>
<evidence type="ECO:0000256" key="3">
    <source>
        <dbReference type="PIRSR" id="PIRSR000894-1"/>
    </source>
</evidence>
<accession>A0AAF0J9B6</accession>
<keyword evidence="1" id="KW-0378">Hydrolase</keyword>
<name>A0AAF0J9B6_9BASI</name>
<dbReference type="PANTHER" id="PTHR20963">
    <property type="entry name" value="MULTIPLE INOSITOL POLYPHOSPHATE PHOSPHATASE-RELATED"/>
    <property type="match status" value="1"/>
</dbReference>
<dbReference type="InterPro" id="IPR016274">
    <property type="entry name" value="Histidine_acid_Pase_euk"/>
</dbReference>
<sequence>MLGKVRDGANPFKAQEDKLNVTWTGDHPAIELRWLPKDAARDGAHSEDIFRNLGPASPYSPAKDLFPETIPYEAVPAQCTVKQVHMIYRHGARYPTKGRKKGPGHVGKRIDKAKRHGTFVASSDLAFLNDWTYTLGKGKLVRQGGQDMFNAGTHAYYQYAELMDKLKEHKPVIRTTSQSRMLDSARYWSLGFVGWDAVDKVDLEVLPEGPAWNSTLSPKHACPNAHNKEKKLGRKRASVWGKEYLPALVERLQPMIKGMELTTDDVFNMMALCAYETAALGYSEFCPVFTKKEYESFEYSFDLGFHGDHGFGSETGRAEGMGWVGEFSDRLAKKPFEGPITSQNSTVDSNATYFPLDQPVFVDFTHDTVLMAILTTLNMTQFDGPMDMHHPDPHRTFRASRITPFGARLVFEVMECAEGESTMDYVRAKINEAIIPLNEDQGCTKRPDGLCRLNAFIAHTKKMYNAAHFAEICFAHPR</sequence>
<protein>
    <recommendedName>
        <fullName evidence="7">Phosphoglycerate mutase-like protein</fullName>
    </recommendedName>
</protein>
<dbReference type="InterPro" id="IPR029033">
    <property type="entry name" value="His_PPase_superfam"/>
</dbReference>
<feature type="active site" description="Nucleophile" evidence="3">
    <location>
        <position position="90"/>
    </location>
</feature>
<dbReference type="PROSITE" id="PS00616">
    <property type="entry name" value="HIS_ACID_PHOSPHAT_1"/>
    <property type="match status" value="1"/>
</dbReference>
<feature type="disulfide bond" evidence="4">
    <location>
        <begin position="273"/>
        <end position="286"/>
    </location>
</feature>
<dbReference type="GeneID" id="85225168"/>
<dbReference type="CDD" id="cd07061">
    <property type="entry name" value="HP_HAP_like"/>
    <property type="match status" value="1"/>
</dbReference>
<feature type="disulfide bond" evidence="4">
    <location>
        <begin position="79"/>
        <end position="416"/>
    </location>
</feature>
<evidence type="ECO:0000313" key="5">
    <source>
        <dbReference type="EMBL" id="WFD38562.1"/>
    </source>
</evidence>
<dbReference type="SUPFAM" id="SSF53254">
    <property type="entry name" value="Phosphoglycerate mutase-like"/>
    <property type="match status" value="1"/>
</dbReference>
<dbReference type="PIRSF" id="PIRSF000894">
    <property type="entry name" value="Acid_phosphatase"/>
    <property type="match status" value="1"/>
</dbReference>
<feature type="disulfide bond" evidence="4">
    <location>
        <begin position="443"/>
        <end position="451"/>
    </location>
</feature>
<evidence type="ECO:0000313" key="6">
    <source>
        <dbReference type="Proteomes" id="UP001217754"/>
    </source>
</evidence>
<evidence type="ECO:0000256" key="2">
    <source>
        <dbReference type="ARBA" id="ARBA00023180"/>
    </source>
</evidence>
<evidence type="ECO:0008006" key="7">
    <source>
        <dbReference type="Google" id="ProtNLM"/>
    </source>
</evidence>
<dbReference type="RefSeq" id="XP_060121459.1">
    <property type="nucleotide sequence ID" value="XM_060265476.1"/>
</dbReference>
<dbReference type="InterPro" id="IPR000560">
    <property type="entry name" value="His_Pase_clade-2"/>
</dbReference>
<dbReference type="EMBL" id="CP119959">
    <property type="protein sequence ID" value="WFD38562.1"/>
    <property type="molecule type" value="Genomic_DNA"/>
</dbReference>
<evidence type="ECO:0000256" key="4">
    <source>
        <dbReference type="PIRSR" id="PIRSR000894-2"/>
    </source>
</evidence>
<dbReference type="InterPro" id="IPR033379">
    <property type="entry name" value="Acid_Pase_AS"/>
</dbReference>
<evidence type="ECO:0000256" key="1">
    <source>
        <dbReference type="ARBA" id="ARBA00022801"/>
    </source>
</evidence>
<dbReference type="Pfam" id="PF00328">
    <property type="entry name" value="His_Phos_2"/>
    <property type="match status" value="1"/>
</dbReference>
<keyword evidence="2" id="KW-0325">Glycoprotein</keyword>
<keyword evidence="6" id="KW-1185">Reference proteome</keyword>
<organism evidence="5 6">
    <name type="scientific">Malassezia japonica</name>
    <dbReference type="NCBI Taxonomy" id="223818"/>
    <lineage>
        <taxon>Eukaryota</taxon>
        <taxon>Fungi</taxon>
        <taxon>Dikarya</taxon>
        <taxon>Basidiomycota</taxon>
        <taxon>Ustilaginomycotina</taxon>
        <taxon>Malasseziomycetes</taxon>
        <taxon>Malasseziales</taxon>
        <taxon>Malasseziaceae</taxon>
        <taxon>Malassezia</taxon>
    </lineage>
</organism>
<reference evidence="5" key="1">
    <citation type="submission" date="2023-03" db="EMBL/GenBank/DDBJ databases">
        <title>Mating type loci evolution in Malassezia.</title>
        <authorList>
            <person name="Coelho M.A."/>
        </authorList>
    </citation>
    <scope>NUCLEOTIDE SEQUENCE</scope>
    <source>
        <strain evidence="5">CBS 9431</strain>
    </source>
</reference>